<dbReference type="InterPro" id="IPR020843">
    <property type="entry name" value="ER"/>
</dbReference>
<organism evidence="4 5">
    <name type="scientific">Aphanomyces euteiches</name>
    <dbReference type="NCBI Taxonomy" id="100861"/>
    <lineage>
        <taxon>Eukaryota</taxon>
        <taxon>Sar</taxon>
        <taxon>Stramenopiles</taxon>
        <taxon>Oomycota</taxon>
        <taxon>Saprolegniomycetes</taxon>
        <taxon>Saprolegniales</taxon>
        <taxon>Verrucalvaceae</taxon>
        <taxon>Aphanomyces</taxon>
    </lineage>
</organism>
<dbReference type="AlphaFoldDB" id="A0A6G0XKY1"/>
<dbReference type="Gene3D" id="3.40.50.720">
    <property type="entry name" value="NAD(P)-binding Rossmann-like Domain"/>
    <property type="match status" value="1"/>
</dbReference>
<name>A0A6G0XKY1_9STRA</name>
<keyword evidence="2" id="KW-0560">Oxidoreductase</keyword>
<comment type="caution">
    <text evidence="4">The sequence shown here is derived from an EMBL/GenBank/DDBJ whole genome shotgun (WGS) entry which is preliminary data.</text>
</comment>
<accession>A0A6G0XKY1</accession>
<dbReference type="GO" id="GO:0070402">
    <property type="term" value="F:NADPH binding"/>
    <property type="evidence" value="ECO:0007669"/>
    <property type="project" value="TreeGrafter"/>
</dbReference>
<reference evidence="4 5" key="1">
    <citation type="submission" date="2019-07" db="EMBL/GenBank/DDBJ databases">
        <title>Genomics analysis of Aphanomyces spp. identifies a new class of oomycete effector associated with host adaptation.</title>
        <authorList>
            <person name="Gaulin E."/>
        </authorList>
    </citation>
    <scope>NUCLEOTIDE SEQUENCE [LARGE SCALE GENOMIC DNA]</scope>
    <source>
        <strain evidence="4 5">ATCC 201684</strain>
    </source>
</reference>
<dbReference type="InterPro" id="IPR036291">
    <property type="entry name" value="NAD(P)-bd_dom_sf"/>
</dbReference>
<dbReference type="GO" id="GO:0016651">
    <property type="term" value="F:oxidoreductase activity, acting on NAD(P)H"/>
    <property type="evidence" value="ECO:0007669"/>
    <property type="project" value="TreeGrafter"/>
</dbReference>
<gene>
    <name evidence="4" type="ORF">Ae201684_003585</name>
</gene>
<evidence type="ECO:0000313" key="4">
    <source>
        <dbReference type="EMBL" id="KAF0741013.1"/>
    </source>
</evidence>
<sequence>MSSSVPAKMRALVQVKKVSSFKQEDTNACFEVREVDVPELKDGEALVKIECSPINPSNLSIITGSYNSAAQSPLPSLLGTEGSGVVVATKSDAVKIGQRVAILKDQGIWAEYAALPGISCVGLPDDVTFEGGCSLFVNPLTAVAFVHIALARGAKTIVHTAGASALGKMLVQHAKERGVNVLAVVRRPEQVQALQALGAEYVVDTSEADWKVKFKELATTLEATLGFDAVSGGLTGDILSNMPNGSEVQVYGGLSGHPVSGVNTLGLIFEGKKVSGFWLVKYLGGLEIPAKIGMIRQVTAGLNKAFKTVVNKSYSLEEAVSAFHDYTGNMSDNKIAFKPSQRA</sequence>
<evidence type="ECO:0000313" key="5">
    <source>
        <dbReference type="Proteomes" id="UP000481153"/>
    </source>
</evidence>
<evidence type="ECO:0000259" key="3">
    <source>
        <dbReference type="SMART" id="SM00829"/>
    </source>
</evidence>
<dbReference type="PANTHER" id="PTHR48106:SF18">
    <property type="entry name" value="QUINONE OXIDOREDUCTASE PIG3"/>
    <property type="match status" value="1"/>
</dbReference>
<evidence type="ECO:0000256" key="2">
    <source>
        <dbReference type="ARBA" id="ARBA00023002"/>
    </source>
</evidence>
<dbReference type="PANTHER" id="PTHR48106">
    <property type="entry name" value="QUINONE OXIDOREDUCTASE PIG3-RELATED"/>
    <property type="match status" value="1"/>
</dbReference>
<dbReference type="Pfam" id="PF00107">
    <property type="entry name" value="ADH_zinc_N"/>
    <property type="match status" value="1"/>
</dbReference>
<dbReference type="SMART" id="SM00829">
    <property type="entry name" value="PKS_ER"/>
    <property type="match status" value="1"/>
</dbReference>
<dbReference type="InterPro" id="IPR013149">
    <property type="entry name" value="ADH-like_C"/>
</dbReference>
<keyword evidence="5" id="KW-1185">Reference proteome</keyword>
<dbReference type="SUPFAM" id="SSF51735">
    <property type="entry name" value="NAD(P)-binding Rossmann-fold domains"/>
    <property type="match status" value="1"/>
</dbReference>
<feature type="domain" description="Enoyl reductase (ER)" evidence="3">
    <location>
        <begin position="25"/>
        <end position="337"/>
    </location>
</feature>
<dbReference type="Pfam" id="PF08240">
    <property type="entry name" value="ADH_N"/>
    <property type="match status" value="1"/>
</dbReference>
<dbReference type="InterPro" id="IPR013154">
    <property type="entry name" value="ADH-like_N"/>
</dbReference>
<dbReference type="InterPro" id="IPR011032">
    <property type="entry name" value="GroES-like_sf"/>
</dbReference>
<proteinExistence type="predicted"/>
<dbReference type="EMBL" id="VJMJ01000041">
    <property type="protein sequence ID" value="KAF0741013.1"/>
    <property type="molecule type" value="Genomic_DNA"/>
</dbReference>
<dbReference type="Gene3D" id="3.90.180.10">
    <property type="entry name" value="Medium-chain alcohol dehydrogenases, catalytic domain"/>
    <property type="match status" value="1"/>
</dbReference>
<dbReference type="VEuPathDB" id="FungiDB:AeMF1_020048"/>
<keyword evidence="1" id="KW-0521">NADP</keyword>
<evidence type="ECO:0000256" key="1">
    <source>
        <dbReference type="ARBA" id="ARBA00022857"/>
    </source>
</evidence>
<dbReference type="Proteomes" id="UP000481153">
    <property type="component" value="Unassembled WGS sequence"/>
</dbReference>
<dbReference type="SUPFAM" id="SSF50129">
    <property type="entry name" value="GroES-like"/>
    <property type="match status" value="1"/>
</dbReference>
<protein>
    <recommendedName>
        <fullName evidence="3">Enoyl reductase (ER) domain-containing protein</fullName>
    </recommendedName>
</protein>